<dbReference type="Gene3D" id="1.10.10.10">
    <property type="entry name" value="Winged helix-like DNA-binding domain superfamily/Winged helix DNA-binding domain"/>
    <property type="match status" value="1"/>
</dbReference>
<dbReference type="SUPFAM" id="SSF46785">
    <property type="entry name" value="Winged helix' DNA-binding domain"/>
    <property type="match status" value="1"/>
</dbReference>
<protein>
    <submittedName>
        <fullName evidence="5">Penicillinase repressor</fullName>
    </submittedName>
</protein>
<dbReference type="EMBL" id="QFOI01000607">
    <property type="protein sequence ID" value="PZP40446.1"/>
    <property type="molecule type" value="Genomic_DNA"/>
</dbReference>
<evidence type="ECO:0000313" key="5">
    <source>
        <dbReference type="EMBL" id="PZP40446.1"/>
    </source>
</evidence>
<organism evidence="5 6">
    <name type="scientific">Pseudopedobacter saltans</name>
    <dbReference type="NCBI Taxonomy" id="151895"/>
    <lineage>
        <taxon>Bacteria</taxon>
        <taxon>Pseudomonadati</taxon>
        <taxon>Bacteroidota</taxon>
        <taxon>Sphingobacteriia</taxon>
        <taxon>Sphingobacteriales</taxon>
        <taxon>Sphingobacteriaceae</taxon>
        <taxon>Pseudopedobacter</taxon>
    </lineage>
</organism>
<keyword evidence="2" id="KW-0805">Transcription regulation</keyword>
<evidence type="ECO:0000256" key="3">
    <source>
        <dbReference type="ARBA" id="ARBA00023125"/>
    </source>
</evidence>
<keyword evidence="3" id="KW-0238">DNA-binding</keyword>
<sequence length="86" mass="10022">VATLLKRMQDKGFVGFAIFGNSRQYKALVPKDEYFSSRVNNMIKDFFNNSAMSFASFFTKKTKLSNKELEQLRNIIDNQIKTQKDE</sequence>
<evidence type="ECO:0000256" key="4">
    <source>
        <dbReference type="ARBA" id="ARBA00023163"/>
    </source>
</evidence>
<evidence type="ECO:0000256" key="2">
    <source>
        <dbReference type="ARBA" id="ARBA00023015"/>
    </source>
</evidence>
<dbReference type="AlphaFoldDB" id="A0A2W5G4P6"/>
<evidence type="ECO:0000313" key="6">
    <source>
        <dbReference type="Proteomes" id="UP000249645"/>
    </source>
</evidence>
<dbReference type="Proteomes" id="UP000249645">
    <property type="component" value="Unassembled WGS sequence"/>
</dbReference>
<dbReference type="Gene3D" id="1.10.4040.10">
    <property type="entry name" value="Penicillinase repressor domain"/>
    <property type="match status" value="1"/>
</dbReference>
<comment type="similarity">
    <text evidence="1">Belongs to the BlaI transcriptional regulatory family.</text>
</comment>
<feature type="non-terminal residue" evidence="5">
    <location>
        <position position="1"/>
    </location>
</feature>
<dbReference type="Pfam" id="PF03965">
    <property type="entry name" value="Penicillinase_R"/>
    <property type="match status" value="1"/>
</dbReference>
<dbReference type="InterPro" id="IPR036388">
    <property type="entry name" value="WH-like_DNA-bd_sf"/>
</dbReference>
<name>A0A2W5G4P6_9SPHI</name>
<evidence type="ECO:0000256" key="1">
    <source>
        <dbReference type="ARBA" id="ARBA00011046"/>
    </source>
</evidence>
<reference evidence="5 6" key="1">
    <citation type="submission" date="2017-11" db="EMBL/GenBank/DDBJ databases">
        <title>Infants hospitalized years apart are colonized by the same room-sourced microbial strains.</title>
        <authorList>
            <person name="Brooks B."/>
            <person name="Olm M.R."/>
            <person name="Firek B.A."/>
            <person name="Baker R."/>
            <person name="Thomas B.C."/>
            <person name="Morowitz M.J."/>
            <person name="Banfield J.F."/>
        </authorList>
    </citation>
    <scope>NUCLEOTIDE SEQUENCE [LARGE SCALE GENOMIC DNA]</scope>
    <source>
        <strain evidence="5">S2_009_000_R2_76</strain>
    </source>
</reference>
<dbReference type="InterPro" id="IPR005650">
    <property type="entry name" value="BlaI_family"/>
</dbReference>
<comment type="caution">
    <text evidence="5">The sequence shown here is derived from an EMBL/GenBank/DDBJ whole genome shotgun (WGS) entry which is preliminary data.</text>
</comment>
<dbReference type="InterPro" id="IPR036390">
    <property type="entry name" value="WH_DNA-bd_sf"/>
</dbReference>
<dbReference type="GO" id="GO:0003677">
    <property type="term" value="F:DNA binding"/>
    <property type="evidence" value="ECO:0007669"/>
    <property type="project" value="UniProtKB-KW"/>
</dbReference>
<gene>
    <name evidence="5" type="ORF">DI598_19330</name>
</gene>
<accession>A0A2W5G4P6</accession>
<proteinExistence type="inferred from homology"/>
<dbReference type="GO" id="GO:0045892">
    <property type="term" value="P:negative regulation of DNA-templated transcription"/>
    <property type="evidence" value="ECO:0007669"/>
    <property type="project" value="InterPro"/>
</dbReference>
<keyword evidence="4" id="KW-0804">Transcription</keyword>